<dbReference type="InterPro" id="IPR024688">
    <property type="entry name" value="Mac_dom"/>
</dbReference>
<dbReference type="SUPFAM" id="SSF57701">
    <property type="entry name" value="Zn2/Cys6 DNA-binding domain"/>
    <property type="match status" value="1"/>
</dbReference>
<dbReference type="PANTHER" id="PTHR23416:SF76">
    <property type="entry name" value="ZN(II)2CYS6 TRANSCRIPTION FACTOR (EUROFUNG)"/>
    <property type="match status" value="1"/>
</dbReference>
<feature type="compositionally biased region" description="Polar residues" evidence="4">
    <location>
        <begin position="447"/>
        <end position="464"/>
    </location>
</feature>
<dbReference type="Gene3D" id="2.160.10.10">
    <property type="entry name" value="Hexapeptide repeat proteins"/>
    <property type="match status" value="1"/>
</dbReference>
<dbReference type="GO" id="GO:0008270">
    <property type="term" value="F:zinc ion binding"/>
    <property type="evidence" value="ECO:0007669"/>
    <property type="project" value="InterPro"/>
</dbReference>
<proteinExistence type="inferred from homology"/>
<gene>
    <name evidence="6" type="ORF">BDW02DRAFT_579146</name>
</gene>
<dbReference type="InterPro" id="IPR001451">
    <property type="entry name" value="Hexapep"/>
</dbReference>
<name>A0A6A5KAN7_9PLEO</name>
<feature type="compositionally biased region" description="Low complexity" evidence="4">
    <location>
        <begin position="338"/>
        <end position="351"/>
    </location>
</feature>
<dbReference type="CDD" id="cd00067">
    <property type="entry name" value="GAL4"/>
    <property type="match status" value="1"/>
</dbReference>
<evidence type="ECO:0000259" key="5">
    <source>
        <dbReference type="PROSITE" id="PS50048"/>
    </source>
</evidence>
<dbReference type="AlphaFoldDB" id="A0A6A5KAN7"/>
<dbReference type="GO" id="GO:0016407">
    <property type="term" value="F:acetyltransferase activity"/>
    <property type="evidence" value="ECO:0007669"/>
    <property type="project" value="InterPro"/>
</dbReference>
<feature type="compositionally biased region" description="Polar residues" evidence="4">
    <location>
        <begin position="412"/>
        <end position="423"/>
    </location>
</feature>
<evidence type="ECO:0000256" key="4">
    <source>
        <dbReference type="SAM" id="MobiDB-lite"/>
    </source>
</evidence>
<dbReference type="InterPro" id="IPR036864">
    <property type="entry name" value="Zn2-C6_fun-type_DNA-bd_sf"/>
</dbReference>
<comment type="similarity">
    <text evidence="1">Belongs to the transferase hexapeptide repeat family.</text>
</comment>
<feature type="compositionally biased region" description="Pro residues" evidence="4">
    <location>
        <begin position="703"/>
        <end position="712"/>
    </location>
</feature>
<feature type="compositionally biased region" description="Basic residues" evidence="4">
    <location>
        <begin position="371"/>
        <end position="381"/>
    </location>
</feature>
<feature type="domain" description="Zn(2)-C6 fungal-type" evidence="5">
    <location>
        <begin position="597"/>
        <end position="625"/>
    </location>
</feature>
<dbReference type="PROSITE" id="PS00463">
    <property type="entry name" value="ZN2_CY6_FUNGAL_1"/>
    <property type="match status" value="1"/>
</dbReference>
<dbReference type="GO" id="GO:0000981">
    <property type="term" value="F:DNA-binding transcription factor activity, RNA polymerase II-specific"/>
    <property type="evidence" value="ECO:0007669"/>
    <property type="project" value="InterPro"/>
</dbReference>
<evidence type="ECO:0000313" key="7">
    <source>
        <dbReference type="Proteomes" id="UP000800040"/>
    </source>
</evidence>
<dbReference type="Pfam" id="PF00132">
    <property type="entry name" value="Hexapep"/>
    <property type="match status" value="1"/>
</dbReference>
<dbReference type="InterPro" id="IPR011004">
    <property type="entry name" value="Trimer_LpxA-like_sf"/>
</dbReference>
<evidence type="ECO:0000256" key="1">
    <source>
        <dbReference type="ARBA" id="ARBA00007274"/>
    </source>
</evidence>
<feature type="region of interest" description="Disordered" evidence="4">
    <location>
        <begin position="529"/>
        <end position="576"/>
    </location>
</feature>
<protein>
    <recommendedName>
        <fullName evidence="5">Zn(2)-C6 fungal-type domain-containing protein</fullName>
    </recommendedName>
</protein>
<dbReference type="InterPro" id="IPR001138">
    <property type="entry name" value="Zn2Cys6_DnaBD"/>
</dbReference>
<dbReference type="PANTHER" id="PTHR23416">
    <property type="entry name" value="SIALIC ACID SYNTHASE-RELATED"/>
    <property type="match status" value="1"/>
</dbReference>
<dbReference type="GO" id="GO:0008374">
    <property type="term" value="F:O-acyltransferase activity"/>
    <property type="evidence" value="ECO:0007669"/>
    <property type="project" value="TreeGrafter"/>
</dbReference>
<dbReference type="SUPFAM" id="SSF51161">
    <property type="entry name" value="Trimeric LpxA-like enzymes"/>
    <property type="match status" value="1"/>
</dbReference>
<dbReference type="Proteomes" id="UP000800040">
    <property type="component" value="Unassembled WGS sequence"/>
</dbReference>
<feature type="compositionally biased region" description="Basic and acidic residues" evidence="4">
    <location>
        <begin position="734"/>
        <end position="746"/>
    </location>
</feature>
<evidence type="ECO:0000313" key="6">
    <source>
        <dbReference type="EMBL" id="KAF1834955.1"/>
    </source>
</evidence>
<feature type="compositionally biased region" description="Low complexity" evidence="4">
    <location>
        <begin position="313"/>
        <end position="329"/>
    </location>
</feature>
<feature type="region of interest" description="Disordered" evidence="4">
    <location>
        <begin position="670"/>
        <end position="832"/>
    </location>
</feature>
<accession>A0A6A5KAN7</accession>
<dbReference type="InterPro" id="IPR051159">
    <property type="entry name" value="Hexapeptide_acetyltransf"/>
</dbReference>
<keyword evidence="3" id="KW-0539">Nucleus</keyword>
<sequence length="1031" mass="112155">MAFLGGPSGWNSSSAEQRTKPYGAVPVLCLLANGNRTRRENQGDGLGFGQLKWDCEGRQKQQQGARITGAVNEASQSADEYRGSSERHWWAMAELRGRFLGRKVCMREAPPQRACACVGDGPVGQPWSVSRWLRGALHGTPVIGRCAERGKPGALQQSRRACWMLEAGCGVPAATSCYAIRAYLSSPDFGAFDANMGRRHFFAKKTWARLRTADRDGAWDHGKSICAPEQQQQERTAALGESCCSSAGIWRRVAPPTFVSRHIQPSRRPGRCSCGFAGFVGFVVVVALYALTQVHQPLPVAYLHHPAAPPPGSSASSTGPSRPPSRSTGLRALGRGKSVVPSASPSSSAPSRTQEYKRESRPLHCGTRLYQPHRGRARRAWKGAPVSPPRPAMSAVLHMPAFNAAPHGPAFTSVNGRSSLSPTDDQKPSVAAKSSTWSPVSRGPENSYHSPSSDTSASTVTSGDGSPASPNKRRRSVSEENDHPQCSSDGASAELRVLPRPFQPMSMEAPLQRSLPPLVSERRWATEPRELPHNGFQNFQPREPRPSELVHDARSSATHARESPEMEDSNATEVTRAGVQVELKKRKRQFANRTKTGCGTCRRRKKKCDEAKPECNNCTRGGFICEGYANKIPWPKNGATKLQAPLHPKERPAIDVPIAYGDRVHLPHHEAPRSTETSYPPLETHPSNAPERKHWNGWTESTAPPPPPPPPVRASYSSEAPPPALAQYSRHSTIHPERPPTRDHQTMPHHQSPPHQHSSRVYHHTPQSMSHLVAGTPASTSAPSPAMAALVQHHQASQHHSRPPPPPPIVTPSGQSPTRYAQTAAPVHKSEKDKMLAGEPFRPFDRGLMDERRNCAGAVNQFNSTANASNQLVDQTRGYHFKTILAARWVRPPEGADPIISHLGNDVNVAAPFFCDYGYHLNIGDNVVIGSDCHLHDSARICIGRNTKIGVRVTIQTLKTPTDNKSLKGYKGTEVAQEVYIGENVYIGDGCVIEAGVRIGENTIVRPGSVVSRNLPSNCAAHGNPAIILPN</sequence>
<dbReference type="SMART" id="SM00066">
    <property type="entry name" value="GAL4"/>
    <property type="match status" value="1"/>
</dbReference>
<reference evidence="6" key="1">
    <citation type="submission" date="2020-01" db="EMBL/GenBank/DDBJ databases">
        <authorList>
            <consortium name="DOE Joint Genome Institute"/>
            <person name="Haridas S."/>
            <person name="Albert R."/>
            <person name="Binder M."/>
            <person name="Bloem J."/>
            <person name="Labutti K."/>
            <person name="Salamov A."/>
            <person name="Andreopoulos B."/>
            <person name="Baker S.E."/>
            <person name="Barry K."/>
            <person name="Bills G."/>
            <person name="Bluhm B.H."/>
            <person name="Cannon C."/>
            <person name="Castanera R."/>
            <person name="Culley D.E."/>
            <person name="Daum C."/>
            <person name="Ezra D."/>
            <person name="Gonzalez J.B."/>
            <person name="Henrissat B."/>
            <person name="Kuo A."/>
            <person name="Liang C."/>
            <person name="Lipzen A."/>
            <person name="Lutzoni F."/>
            <person name="Magnuson J."/>
            <person name="Mondo S."/>
            <person name="Nolan M."/>
            <person name="Ohm R."/>
            <person name="Pangilinan J."/>
            <person name="Park H.-J."/>
            <person name="Ramirez L."/>
            <person name="Alfaro M."/>
            <person name="Sun H."/>
            <person name="Tritt A."/>
            <person name="Yoshinaga Y."/>
            <person name="Zwiers L.-H."/>
            <person name="Turgeon B.G."/>
            <person name="Goodwin S.B."/>
            <person name="Spatafora J.W."/>
            <person name="Crous P.W."/>
            <person name="Grigoriev I.V."/>
        </authorList>
    </citation>
    <scope>NUCLEOTIDE SEQUENCE</scope>
    <source>
        <strain evidence="6">P77</strain>
    </source>
</reference>
<dbReference type="EMBL" id="ML975294">
    <property type="protein sequence ID" value="KAF1834955.1"/>
    <property type="molecule type" value="Genomic_DNA"/>
</dbReference>
<feature type="region of interest" description="Disordered" evidence="4">
    <location>
        <begin position="408"/>
        <end position="494"/>
    </location>
</feature>
<feature type="compositionally biased region" description="Basic and acidic residues" evidence="4">
    <location>
        <begin position="542"/>
        <end position="564"/>
    </location>
</feature>
<evidence type="ECO:0000256" key="2">
    <source>
        <dbReference type="ARBA" id="ARBA00022679"/>
    </source>
</evidence>
<dbReference type="Pfam" id="PF00172">
    <property type="entry name" value="Zn_clus"/>
    <property type="match status" value="1"/>
</dbReference>
<dbReference type="Pfam" id="PF12464">
    <property type="entry name" value="Mac"/>
    <property type="match status" value="1"/>
</dbReference>
<feature type="compositionally biased region" description="Low complexity" evidence="4">
    <location>
        <begin position="774"/>
        <end position="795"/>
    </location>
</feature>
<feature type="region of interest" description="Disordered" evidence="4">
    <location>
        <begin position="308"/>
        <end position="392"/>
    </location>
</feature>
<keyword evidence="2" id="KW-0808">Transferase</keyword>
<dbReference type="OrthoDB" id="25818at2759"/>
<keyword evidence="7" id="KW-1185">Reference proteome</keyword>
<dbReference type="PROSITE" id="PS50048">
    <property type="entry name" value="ZN2_CY6_FUNGAL_2"/>
    <property type="match status" value="1"/>
</dbReference>
<organism evidence="6 7">
    <name type="scientific">Decorospora gaudefroyi</name>
    <dbReference type="NCBI Taxonomy" id="184978"/>
    <lineage>
        <taxon>Eukaryota</taxon>
        <taxon>Fungi</taxon>
        <taxon>Dikarya</taxon>
        <taxon>Ascomycota</taxon>
        <taxon>Pezizomycotina</taxon>
        <taxon>Dothideomycetes</taxon>
        <taxon>Pleosporomycetidae</taxon>
        <taxon>Pleosporales</taxon>
        <taxon>Pleosporineae</taxon>
        <taxon>Pleosporaceae</taxon>
        <taxon>Decorospora</taxon>
    </lineage>
</organism>
<dbReference type="Gene3D" id="4.10.240.10">
    <property type="entry name" value="Zn(2)-C6 fungal-type DNA-binding domain"/>
    <property type="match status" value="1"/>
</dbReference>
<evidence type="ECO:0000256" key="3">
    <source>
        <dbReference type="ARBA" id="ARBA00023242"/>
    </source>
</evidence>